<feature type="transmembrane region" description="Helical" evidence="7">
    <location>
        <begin position="80"/>
        <end position="99"/>
    </location>
</feature>
<evidence type="ECO:0000256" key="7">
    <source>
        <dbReference type="SAM" id="Phobius"/>
    </source>
</evidence>
<keyword evidence="5 7" id="KW-1133">Transmembrane helix</keyword>
<dbReference type="RefSeq" id="WP_101474176.1">
    <property type="nucleotide sequence ID" value="NZ_CP060637.1"/>
</dbReference>
<evidence type="ECO:0000256" key="1">
    <source>
        <dbReference type="ARBA" id="ARBA00004651"/>
    </source>
</evidence>
<dbReference type="EMBL" id="CP060637">
    <property type="protein sequence ID" value="QNM14619.1"/>
    <property type="molecule type" value="Genomic_DNA"/>
</dbReference>
<reference evidence="9 10" key="1">
    <citation type="submission" date="2020-08" db="EMBL/GenBank/DDBJ databases">
        <authorList>
            <person name="Liu C."/>
            <person name="Sun Q."/>
        </authorList>
    </citation>
    <scope>NUCLEOTIDE SEQUENCE [LARGE SCALE GENOMIC DNA]</scope>
    <source>
        <strain evidence="9 10">NSJ-57</strain>
    </source>
</reference>
<feature type="domain" description="CstA N-terminal" evidence="8">
    <location>
        <begin position="297"/>
        <end position="424"/>
    </location>
</feature>
<feature type="transmembrane region" description="Helical" evidence="7">
    <location>
        <begin position="358"/>
        <end position="377"/>
    </location>
</feature>
<dbReference type="AlphaFoldDB" id="A0A7G9GUY7"/>
<dbReference type="GO" id="GO:0005886">
    <property type="term" value="C:plasma membrane"/>
    <property type="evidence" value="ECO:0007669"/>
    <property type="project" value="UniProtKB-SubCell"/>
</dbReference>
<evidence type="ECO:0000256" key="4">
    <source>
        <dbReference type="ARBA" id="ARBA00022692"/>
    </source>
</evidence>
<comment type="subcellular location">
    <subcellularLocation>
        <location evidence="1">Cell membrane</location>
        <topology evidence="1">Multi-pass membrane protein</topology>
    </subcellularLocation>
</comment>
<dbReference type="GO" id="GO:0009267">
    <property type="term" value="P:cellular response to starvation"/>
    <property type="evidence" value="ECO:0007669"/>
    <property type="project" value="InterPro"/>
</dbReference>
<dbReference type="InterPro" id="IPR003706">
    <property type="entry name" value="CstA_N"/>
</dbReference>
<feature type="transmembrane region" description="Helical" evidence="7">
    <location>
        <begin position="54"/>
        <end position="74"/>
    </location>
</feature>
<feature type="transmembrane region" description="Helical" evidence="7">
    <location>
        <begin position="450"/>
        <end position="467"/>
    </location>
</feature>
<dbReference type="PANTHER" id="PTHR30252">
    <property type="entry name" value="INNER MEMBRANE PEPTIDE TRANSPORTER"/>
    <property type="match status" value="1"/>
</dbReference>
<dbReference type="KEGG" id="fho:H9Q81_06470"/>
<feature type="domain" description="CstA N-terminal" evidence="8">
    <location>
        <begin position="4"/>
        <end position="144"/>
    </location>
</feature>
<sequence>MISFIVSIIVLVVGYMVYGKVIEKIFGPDEGAVTPAKRLSDGVDYIEMDWKKTFLIQFLNIAGTGPIFGAVAGAMWGPAAFIWIVFGCIFAGAVHDYLIGMMSLRKDGASVAELVGENLGNGAKQLMRVFSVVLLILVGVVFVTSPAAILHNLIGSVPTLAFVGLIIVYYIIATVLPIDKVIGKIYPLFGICLLVMAVGIGVGIVVQGYDIPEIAFHNFHPQGTSIFPYLCISIACGAISGFHATQSPMMARCIANEKEGRKVFYGAMISEGIVALIWAAAAMSFFGGTDGLGVALSNGGAAVVVNKISSTVLGKVGGILAILGVVACPITSGDTAFRSARLTIADAIGYKQGPILNRFVVAIPLFIIGIALCFIDFNVLWRYFSWSNQTLATIALWAASKYLANKGKNYKVAMIPAMFMTVVVTSYIIIAPEGFVRFFEGTPTATIETIGNVVGIIVSAICTLAFLRSVNKKNALDPELSVEVE</sequence>
<evidence type="ECO:0000259" key="8">
    <source>
        <dbReference type="Pfam" id="PF02554"/>
    </source>
</evidence>
<dbReference type="PANTHER" id="PTHR30252:SF4">
    <property type="entry name" value="CARBON STARVATION"/>
    <property type="match status" value="1"/>
</dbReference>
<evidence type="ECO:0000256" key="6">
    <source>
        <dbReference type="ARBA" id="ARBA00023136"/>
    </source>
</evidence>
<proteinExistence type="inferred from homology"/>
<feature type="transmembrane region" description="Helical" evidence="7">
    <location>
        <begin position="129"/>
        <end position="154"/>
    </location>
</feature>
<accession>A0A7G9GUY7</accession>
<evidence type="ECO:0000256" key="2">
    <source>
        <dbReference type="ARBA" id="ARBA00007755"/>
    </source>
</evidence>
<gene>
    <name evidence="9" type="ORF">H9Q81_06470</name>
</gene>
<keyword evidence="3" id="KW-1003">Cell membrane</keyword>
<name>A0A7G9GUY7_9FUSO</name>
<dbReference type="InterPro" id="IPR051605">
    <property type="entry name" value="CstA"/>
</dbReference>
<evidence type="ECO:0000313" key="9">
    <source>
        <dbReference type="EMBL" id="QNM14619.1"/>
    </source>
</evidence>
<evidence type="ECO:0000313" key="10">
    <source>
        <dbReference type="Proteomes" id="UP000515913"/>
    </source>
</evidence>
<dbReference type="Proteomes" id="UP000515913">
    <property type="component" value="Chromosome"/>
</dbReference>
<feature type="domain" description="CstA N-terminal" evidence="8">
    <location>
        <begin position="162"/>
        <end position="283"/>
    </location>
</feature>
<keyword evidence="4 7" id="KW-0812">Transmembrane</keyword>
<keyword evidence="10" id="KW-1185">Reference proteome</keyword>
<feature type="transmembrane region" description="Helical" evidence="7">
    <location>
        <begin position="263"/>
        <end position="286"/>
    </location>
</feature>
<dbReference type="Pfam" id="PF02554">
    <property type="entry name" value="CstA"/>
    <property type="match status" value="3"/>
</dbReference>
<feature type="transmembrane region" description="Helical" evidence="7">
    <location>
        <begin position="160"/>
        <end position="178"/>
    </location>
</feature>
<evidence type="ECO:0000256" key="3">
    <source>
        <dbReference type="ARBA" id="ARBA00022475"/>
    </source>
</evidence>
<evidence type="ECO:0000256" key="5">
    <source>
        <dbReference type="ARBA" id="ARBA00022989"/>
    </source>
</evidence>
<feature type="transmembrane region" description="Helical" evidence="7">
    <location>
        <begin position="226"/>
        <end position="242"/>
    </location>
</feature>
<protein>
    <submittedName>
        <fullName evidence="9">Carbon starvation protein A</fullName>
    </submittedName>
</protein>
<keyword evidence="6 7" id="KW-0472">Membrane</keyword>
<feature type="transmembrane region" description="Helical" evidence="7">
    <location>
        <begin position="185"/>
        <end position="206"/>
    </location>
</feature>
<comment type="similarity">
    <text evidence="2">Belongs to the peptide transporter carbon starvation (CstA) (TC 2.A.114) family.</text>
</comment>
<organism evidence="9 10">
    <name type="scientific">Fusobacterium hominis</name>
    <dbReference type="NCBI Taxonomy" id="2764326"/>
    <lineage>
        <taxon>Bacteria</taxon>
        <taxon>Fusobacteriati</taxon>
        <taxon>Fusobacteriota</taxon>
        <taxon>Fusobacteriia</taxon>
        <taxon>Fusobacteriales</taxon>
        <taxon>Fusobacteriaceae</taxon>
        <taxon>Fusobacterium</taxon>
    </lineage>
</organism>
<feature type="transmembrane region" description="Helical" evidence="7">
    <location>
        <begin position="412"/>
        <end position="430"/>
    </location>
</feature>